<dbReference type="SUPFAM" id="SSF52799">
    <property type="entry name" value="(Phosphotyrosine protein) phosphatases II"/>
    <property type="match status" value="1"/>
</dbReference>
<dbReference type="FunFam" id="3.30.505.10:FF:000002">
    <property type="entry name" value="Tensin 1"/>
    <property type="match status" value="1"/>
</dbReference>
<dbReference type="GeneTree" id="ENSGT00940000156328"/>
<dbReference type="InterPro" id="IPR013625">
    <property type="entry name" value="PTB"/>
</dbReference>
<dbReference type="InterPro" id="IPR003595">
    <property type="entry name" value="Tyr_Pase_cat"/>
</dbReference>
<evidence type="ECO:0000256" key="7">
    <source>
        <dbReference type="ARBA" id="ARBA00022833"/>
    </source>
</evidence>
<dbReference type="FunFam" id="2.30.29.30:FF:000039">
    <property type="entry name" value="Tensin 1"/>
    <property type="match status" value="1"/>
</dbReference>
<evidence type="ECO:0000259" key="16">
    <source>
        <dbReference type="PROSITE" id="PS50081"/>
    </source>
</evidence>
<dbReference type="Pfam" id="PF00017">
    <property type="entry name" value="SH2"/>
    <property type="match status" value="1"/>
</dbReference>
<feature type="region of interest" description="Disordered" evidence="13">
    <location>
        <begin position="450"/>
        <end position="511"/>
    </location>
</feature>
<feature type="region of interest" description="Disordered" evidence="13">
    <location>
        <begin position="700"/>
        <end position="785"/>
    </location>
</feature>
<dbReference type="GO" id="GO:0005829">
    <property type="term" value="C:cytosol"/>
    <property type="evidence" value="ECO:0007669"/>
    <property type="project" value="Ensembl"/>
</dbReference>
<evidence type="ECO:0000256" key="2">
    <source>
        <dbReference type="ARBA" id="ARBA00004316"/>
    </source>
</evidence>
<proteinExistence type="inferred from homology"/>
<dbReference type="InterPro" id="IPR000387">
    <property type="entry name" value="Tyr_Pase_dom"/>
</dbReference>
<feature type="compositionally biased region" description="Polar residues" evidence="13">
    <location>
        <begin position="582"/>
        <end position="591"/>
    </location>
</feature>
<feature type="compositionally biased region" description="Low complexity" evidence="13">
    <location>
        <begin position="1055"/>
        <end position="1066"/>
    </location>
</feature>
<feature type="domain" description="Phosphatase tensin-type" evidence="17">
    <location>
        <begin position="88"/>
        <end position="260"/>
    </location>
</feature>
<dbReference type="PANTHER" id="PTHR45734">
    <property type="entry name" value="TENSIN"/>
    <property type="match status" value="1"/>
</dbReference>
<feature type="region of interest" description="Disordered" evidence="13">
    <location>
        <begin position="1019"/>
        <end position="1086"/>
    </location>
</feature>
<evidence type="ECO:0000256" key="13">
    <source>
        <dbReference type="SAM" id="MobiDB-lite"/>
    </source>
</evidence>
<reference evidence="20" key="3">
    <citation type="submission" date="2018-12" db="EMBL/GenBank/DDBJ databases">
        <title>G10K-VGP greater horseshoe bat female genome, primary haplotype.</title>
        <authorList>
            <person name="Teeling E."/>
            <person name="Myers G."/>
            <person name="Vernes S."/>
            <person name="Pippel M."/>
            <person name="Winkler S."/>
            <person name="Fedrigo O."/>
            <person name="Rhie A."/>
            <person name="Koren S."/>
            <person name="Phillippy A."/>
            <person name="Lewin H."/>
            <person name="Damas J."/>
            <person name="Howe K."/>
            <person name="Mountcastle J."/>
            <person name="Jarvis E.D."/>
        </authorList>
    </citation>
    <scope>NUCLEOTIDE SEQUENCE [LARGE SCALE GENOMIC DNA]</scope>
</reference>
<dbReference type="Gene3D" id="3.30.60.20">
    <property type="match status" value="1"/>
</dbReference>
<evidence type="ECO:0000256" key="10">
    <source>
        <dbReference type="ARBA" id="ARBA00022999"/>
    </source>
</evidence>
<dbReference type="SUPFAM" id="SSF49562">
    <property type="entry name" value="C2 domain (Calcium/lipid-binding domain, CaLB)"/>
    <property type="match status" value="1"/>
</dbReference>
<dbReference type="Gene3D" id="3.90.190.10">
    <property type="entry name" value="Protein tyrosine phosphatase superfamily"/>
    <property type="match status" value="1"/>
</dbReference>
<dbReference type="OMA" id="QGSEHLH"/>
<dbReference type="SMART" id="SM01326">
    <property type="entry name" value="PTEN_C2"/>
    <property type="match status" value="1"/>
</dbReference>
<dbReference type="InterPro" id="IPR029021">
    <property type="entry name" value="Prot-tyrosine_phosphatase-like"/>
</dbReference>
<dbReference type="PROSITE" id="PS50056">
    <property type="entry name" value="TYR_PHOSPHATASE_2"/>
    <property type="match status" value="1"/>
</dbReference>
<evidence type="ECO:0000256" key="8">
    <source>
        <dbReference type="ARBA" id="ARBA00022912"/>
    </source>
</evidence>
<keyword evidence="11" id="KW-0966">Cell projection</keyword>
<keyword evidence="5" id="KW-0479">Metal-binding</keyword>
<dbReference type="InterPro" id="IPR033929">
    <property type="entry name" value="Tensin_PTB"/>
</dbReference>
<evidence type="ECO:0000256" key="12">
    <source>
        <dbReference type="PROSITE-ProRule" id="PRU00191"/>
    </source>
</evidence>
<dbReference type="CDD" id="cd01213">
    <property type="entry name" value="PTB_tensin"/>
    <property type="match status" value="1"/>
</dbReference>
<dbReference type="Proteomes" id="UP000472240">
    <property type="component" value="Chromosome 20"/>
</dbReference>
<comment type="similarity">
    <text evidence="3">Belongs to the PTEN phosphatase protein family.</text>
</comment>
<dbReference type="PROSITE" id="PS50081">
    <property type="entry name" value="ZF_DAG_PE_2"/>
    <property type="match status" value="1"/>
</dbReference>
<dbReference type="PANTHER" id="PTHR45734:SF5">
    <property type="entry name" value="TENSIN-3"/>
    <property type="match status" value="1"/>
</dbReference>
<feature type="domain" description="Phorbol-ester/DAG-type" evidence="16">
    <location>
        <begin position="10"/>
        <end position="58"/>
    </location>
</feature>
<feature type="compositionally biased region" description="Low complexity" evidence="13">
    <location>
        <begin position="1198"/>
        <end position="1216"/>
    </location>
</feature>
<feature type="domain" description="SH2" evidence="14">
    <location>
        <begin position="1260"/>
        <end position="1370"/>
    </location>
</feature>
<dbReference type="CDD" id="cd14561">
    <property type="entry name" value="PTP_tensin-3"/>
    <property type="match status" value="1"/>
</dbReference>
<evidence type="ECO:0000259" key="14">
    <source>
        <dbReference type="PROSITE" id="PS50001"/>
    </source>
</evidence>
<dbReference type="SMART" id="SM00252">
    <property type="entry name" value="SH2"/>
    <property type="match status" value="1"/>
</dbReference>
<dbReference type="SUPFAM" id="SSF55550">
    <property type="entry name" value="SH2 domain"/>
    <property type="match status" value="1"/>
</dbReference>
<feature type="region of interest" description="Disordered" evidence="13">
    <location>
        <begin position="572"/>
        <end position="635"/>
    </location>
</feature>
<evidence type="ECO:0000256" key="5">
    <source>
        <dbReference type="ARBA" id="ARBA00022723"/>
    </source>
</evidence>
<dbReference type="SUPFAM" id="SSF50729">
    <property type="entry name" value="PH domain-like"/>
    <property type="match status" value="1"/>
</dbReference>
<dbReference type="InterPro" id="IPR046349">
    <property type="entry name" value="C1-like_sf"/>
</dbReference>
<feature type="compositionally biased region" description="Low complexity" evidence="13">
    <location>
        <begin position="1020"/>
        <end position="1031"/>
    </location>
</feature>
<feature type="compositionally biased region" description="Polar residues" evidence="13">
    <location>
        <begin position="477"/>
        <end position="490"/>
    </location>
</feature>
<dbReference type="InterPro" id="IPR051484">
    <property type="entry name" value="Tensin_PTEN_phosphatase"/>
</dbReference>
<dbReference type="InterPro" id="IPR000980">
    <property type="entry name" value="SH2"/>
</dbReference>
<dbReference type="FunCoup" id="A0A671F087">
    <property type="interactions" value="386"/>
</dbReference>
<dbReference type="PROSITE" id="PS50001">
    <property type="entry name" value="SH2"/>
    <property type="match status" value="1"/>
</dbReference>
<organism evidence="19 20">
    <name type="scientific">Rhinolophus ferrumequinum</name>
    <name type="common">Greater horseshoe bat</name>
    <dbReference type="NCBI Taxonomy" id="59479"/>
    <lineage>
        <taxon>Eukaryota</taxon>
        <taxon>Metazoa</taxon>
        <taxon>Chordata</taxon>
        <taxon>Craniata</taxon>
        <taxon>Vertebrata</taxon>
        <taxon>Euteleostomi</taxon>
        <taxon>Mammalia</taxon>
        <taxon>Eutheria</taxon>
        <taxon>Laurasiatheria</taxon>
        <taxon>Chiroptera</taxon>
        <taxon>Yinpterochiroptera</taxon>
        <taxon>Rhinolophoidea</taxon>
        <taxon>Rhinolophidae</taxon>
        <taxon>Rhinolophinae</taxon>
        <taxon>Rhinolophus</taxon>
    </lineage>
</organism>
<dbReference type="GO" id="GO:0005925">
    <property type="term" value="C:focal adhesion"/>
    <property type="evidence" value="ECO:0007669"/>
    <property type="project" value="UniProtKB-SubCell"/>
</dbReference>
<dbReference type="InterPro" id="IPR035892">
    <property type="entry name" value="C2_domain_sf"/>
</dbReference>
<feature type="compositionally biased region" description="Polar residues" evidence="13">
    <location>
        <begin position="603"/>
        <end position="619"/>
    </location>
</feature>
<evidence type="ECO:0000313" key="20">
    <source>
        <dbReference type="Proteomes" id="UP000472240"/>
    </source>
</evidence>
<dbReference type="InterPro" id="IPR006020">
    <property type="entry name" value="PTB/PI_dom"/>
</dbReference>
<reference evidence="19" key="4">
    <citation type="submission" date="2025-08" db="UniProtKB">
        <authorList>
            <consortium name="Ensembl"/>
        </authorList>
    </citation>
    <scope>IDENTIFICATION</scope>
</reference>
<dbReference type="GO" id="GO:0004721">
    <property type="term" value="F:phosphoprotein phosphatase activity"/>
    <property type="evidence" value="ECO:0007669"/>
    <property type="project" value="UniProtKB-KW"/>
</dbReference>
<dbReference type="Gene3D" id="2.30.29.30">
    <property type="entry name" value="Pleckstrin-homology domain (PH domain)/Phosphotyrosine-binding domain (PTB)"/>
    <property type="match status" value="1"/>
</dbReference>
<dbReference type="SMART" id="SM00462">
    <property type="entry name" value="PTB"/>
    <property type="match status" value="1"/>
</dbReference>
<reference evidence="19 20" key="2">
    <citation type="journal article" date="2018" name="Annu Rev Anim Biosci">
        <title>Bat Biology, Genomes, and the Bat1K Project: To Generate Chromosome-Level Genomes for All Living Bat Species.</title>
        <authorList>
            <person name="Teeling E.C."/>
            <person name="Vernes S.C."/>
            <person name="Davalos L.M."/>
            <person name="Ray D.A."/>
            <person name="Gilbert M.T.P."/>
            <person name="Myers E."/>
        </authorList>
    </citation>
    <scope>NUCLEOTIDE SEQUENCE</scope>
</reference>
<dbReference type="Gene3D" id="2.60.40.1110">
    <property type="match status" value="1"/>
</dbReference>
<evidence type="ECO:0000256" key="9">
    <source>
        <dbReference type="ARBA" id="ARBA00022949"/>
    </source>
</evidence>
<feature type="region of interest" description="Disordered" evidence="13">
    <location>
        <begin position="804"/>
        <end position="858"/>
    </location>
</feature>
<feature type="domain" description="Tyrosine specific protein phosphatases" evidence="15">
    <location>
        <begin position="193"/>
        <end position="249"/>
    </location>
</feature>
<feature type="compositionally biased region" description="Basic and acidic residues" evidence="13">
    <location>
        <begin position="1187"/>
        <end position="1197"/>
    </location>
</feature>
<dbReference type="Ensembl" id="ENSRFET00010018724.1">
    <property type="protein sequence ID" value="ENSRFEP00010017163.1"/>
    <property type="gene ID" value="ENSRFEG00010011649.1"/>
</dbReference>
<dbReference type="PROSITE" id="PS51182">
    <property type="entry name" value="C2_TENSIN"/>
    <property type="match status" value="1"/>
</dbReference>
<dbReference type="SMART" id="SM00404">
    <property type="entry name" value="PTPc_motif"/>
    <property type="match status" value="1"/>
</dbReference>
<dbReference type="InterPro" id="IPR035012">
    <property type="entry name" value="Tensin-like_SH2"/>
</dbReference>
<evidence type="ECO:0000256" key="1">
    <source>
        <dbReference type="ARBA" id="ARBA00004246"/>
    </source>
</evidence>
<dbReference type="Pfam" id="PF10409">
    <property type="entry name" value="PTEN_C2"/>
    <property type="match status" value="1"/>
</dbReference>
<keyword evidence="8" id="KW-0904">Protein phosphatase</keyword>
<name>A0A671F087_RHIFE</name>
<evidence type="ECO:0000259" key="15">
    <source>
        <dbReference type="PROSITE" id="PS50056"/>
    </source>
</evidence>
<sequence length="1533" mass="163466">MKPEELTASLHSFKNKVFKKAKVCGVCKQIIDGQGISCRACKHSYPRKCEAKVALPLCAQGRLEQAPGGASASTSLCCDRSSRPAVRGPSMEDGRELELTYVTERIIAVAFPAGCSEDSYLHSLQEVTRMLRSKHGDNYLVLNLSEKRYDLTKLNPKILDVGWPELHAPPLDKVCTICKAQECWLHSDPQHVVVIHCRGGKGRIGVVISSYMHFTNVSASADQALDRFAMKKYYDDKVSALMQPSQKRYVQFLSGLLSGTVKMNASPLFLHFVILHGTPNFDTGGACRPFLKVYQAMRPVYTSGIYNVGPENPSRIAIAIAPAQLLKGDVMVKCYHKKYRSATRDVIFRLQFHTGAVQGYGLVFGKEDLDSASKDDRFPANGKIELVFSATPERMQGCEHLCNDPSVSVDFNTADPLIRWDSYENLSADGEVLHTQGPVDGSLYAKVRKKSASDPGVPGGAPAIPAASSPDHGDHTLSVSSDSGHSTASVRTDRTEEHAAVGPKRGLSPQEKAELDQLLSGFGLEGSGSALKDMTDVGNKFSGTRHVVPAQVHVNGDATPKDRETDILDDEVPSHDLHSVDSIGTLSSSEGHPSAPLGPFACHQSSHNSLLSDGFGSSTGEDPHGPLPPDLGLGVEPPYRREQAFGTREPKPPPPVLGAPCVSAPTQAYEQSSYSTQTWVRQQQMVAAQQYSFAADGEARLVSRGPGDSPHLAQAPPRIPVTPTRGASSRVAVQRGIGPGPHPTDTQRPPPSKSFTARFPDVGVVNGSGPEPSADPSPGSPTLDIDQSIEQLNRLILELDPTFEPLPTHMSTLGSQANGTPTPPAPDGMGGGLRASGRLQDRGGGPGRAPAQQGDEPLGRRFRKLSLGQYDNNAGGQPAFSRCGWVSTTGAEQAPSLAAFLSPAEAKETAIAAYPPDLDGVDGRIFSPTKNGSEPLSPTPAFPVSPQTPYVTTPPHYPPFSPPEQQMGSASGLYKAAHEPRGCPEVLGHAVGMSESPVGAKPAVLRADVPTAPSFQRAFTSSCTVSSSSPSQRRDSVPSAEHQWVETSPKATRALLGSSRPPGSLLCASEFPGPSKDGPGAGRPHLLPAELTASFHSHELSLVELPEALGPPSGQAFLGLPPREDPGALLASSHRVAQPPGTPRTAAAADNGFLPHSFLTVAPGHGGHHSPVLQGQGLPLPGQPPLPEKKRASEGDRSFGSVSPSSSGFSSPHSGSTMSIPFPNVLPDFPKPPEAVAPCPDNPGDKHVSVSFVQDTSRFWYKADISREQAIAMLKDKEPGSFIVRDSHSFRGAYGLAMKVATPPPSVLQLNKKAGDLANELVRHFLIECTPKGVRLKGCSNEPYFGSLTALVCQHSITALALPCKLLIPDRDPLEEIAESSPQTAANSAAELLKQGAACNVWYLNSVDMESLTGHQAIQKALSITLVQQPPPLCTVVHFKVSAQGVTLTDNQRKLFFRRHYPVSSVIFCSLDPLDRKWMADGLCSRVFGFVARKQGSATDNVCHLFAEHDPEQPASAIVNFVSKVMIGSPKKI</sequence>
<evidence type="ECO:0000256" key="11">
    <source>
        <dbReference type="ARBA" id="ARBA00023273"/>
    </source>
</evidence>
<dbReference type="SUPFAM" id="SSF57889">
    <property type="entry name" value="Cysteine-rich domain"/>
    <property type="match status" value="1"/>
</dbReference>
<evidence type="ECO:0000256" key="3">
    <source>
        <dbReference type="ARBA" id="ARBA00007881"/>
    </source>
</evidence>
<dbReference type="CDD" id="cd09927">
    <property type="entry name" value="SH2_Tensin_like"/>
    <property type="match status" value="1"/>
</dbReference>
<dbReference type="InterPro" id="IPR029023">
    <property type="entry name" value="Tensin_phosphatase"/>
</dbReference>
<keyword evidence="7" id="KW-0862">Zinc</keyword>
<keyword evidence="9" id="KW-0965">Cell junction</keyword>
<dbReference type="Gene3D" id="3.30.505.10">
    <property type="entry name" value="SH2 domain"/>
    <property type="match status" value="1"/>
</dbReference>
<feature type="region of interest" description="Disordered" evidence="13">
    <location>
        <begin position="1159"/>
        <end position="1242"/>
    </location>
</feature>
<keyword evidence="4" id="KW-0597">Phosphoprotein</keyword>
<dbReference type="InParanoid" id="A0A671F087"/>
<keyword evidence="20" id="KW-1185">Reference proteome</keyword>
<keyword evidence="6" id="KW-0378">Hydrolase</keyword>
<dbReference type="InterPro" id="IPR011993">
    <property type="entry name" value="PH-like_dom_sf"/>
</dbReference>
<feature type="region of interest" description="Disordered" evidence="13">
    <location>
        <begin position="67"/>
        <end position="91"/>
    </location>
</feature>
<dbReference type="PROSITE" id="PS51181">
    <property type="entry name" value="PPASE_TENSIN"/>
    <property type="match status" value="1"/>
</dbReference>
<reference evidence="19 20" key="1">
    <citation type="journal article" date="2015" name="Annu Rev Anim Biosci">
        <title>The Genome 10K Project: a way forward.</title>
        <authorList>
            <person name="Koepfli K.P."/>
            <person name="Paten B."/>
            <person name="O'Brien S.J."/>
            <person name="Koepfli K.P."/>
            <person name="Paten B."/>
            <person name="Antunes A."/>
            <person name="Belov K."/>
            <person name="Bustamante C."/>
            <person name="Castoe T.A."/>
            <person name="Clawson H."/>
            <person name="Crawford A.J."/>
            <person name="Diekhans M."/>
            <person name="Distel D."/>
            <person name="Durbin R."/>
            <person name="Earl D."/>
            <person name="Fujita M.K."/>
            <person name="Gamble T."/>
            <person name="Georges A."/>
            <person name="Gemmell N."/>
            <person name="Gilbert M.T."/>
            <person name="Graves J.M."/>
            <person name="Green R.E."/>
            <person name="Hickey G."/>
            <person name="Jarvis E.D."/>
            <person name="Johnson W."/>
            <person name="Komissarov A."/>
            <person name="Korf I."/>
            <person name="Kuhn R."/>
            <person name="Larkin D.M."/>
            <person name="Lewin H."/>
            <person name="Lopez J.V."/>
            <person name="Ma J."/>
            <person name="Marques-Bonet T."/>
            <person name="Miller W."/>
            <person name="Murphy R."/>
            <person name="Pevzner P."/>
            <person name="Shapiro B."/>
            <person name="Steiner C."/>
            <person name="Tamazian G."/>
            <person name="Venkatesh B."/>
            <person name="Wang J."/>
            <person name="Wayne R."/>
            <person name="Wiley E."/>
            <person name="Yang H."/>
            <person name="Zhang G."/>
            <person name="Haussler D."/>
            <person name="Ryder O."/>
            <person name="O'Brien S.J."/>
        </authorList>
    </citation>
    <scope>NUCLEOTIDE SEQUENCE</scope>
</reference>
<comment type="subcellular location">
    <subcellularLocation>
        <location evidence="1">Cell junction</location>
        <location evidence="1">Focal adhesion</location>
    </subcellularLocation>
    <subcellularLocation>
        <location evidence="2">Cell projection</location>
    </subcellularLocation>
</comment>
<feature type="compositionally biased region" description="Polar residues" evidence="13">
    <location>
        <begin position="809"/>
        <end position="820"/>
    </location>
</feature>
<evidence type="ECO:0000313" key="19">
    <source>
        <dbReference type="Ensembl" id="ENSRFEP00010017163.1"/>
    </source>
</evidence>
<feature type="domain" description="C2 tensin-type" evidence="18">
    <location>
        <begin position="265"/>
        <end position="391"/>
    </location>
</feature>
<dbReference type="GO" id="GO:0042995">
    <property type="term" value="C:cell projection"/>
    <property type="evidence" value="ECO:0007669"/>
    <property type="project" value="UniProtKB-SubCell"/>
</dbReference>
<protein>
    <submittedName>
        <fullName evidence="19">Tensin 3</fullName>
    </submittedName>
</protein>
<evidence type="ECO:0000259" key="18">
    <source>
        <dbReference type="PROSITE" id="PS51182"/>
    </source>
</evidence>
<dbReference type="InterPro" id="IPR002219">
    <property type="entry name" value="PKC_DAG/PE"/>
</dbReference>
<dbReference type="GO" id="GO:0046872">
    <property type="term" value="F:metal ion binding"/>
    <property type="evidence" value="ECO:0007669"/>
    <property type="project" value="UniProtKB-KW"/>
</dbReference>
<keyword evidence="10 12" id="KW-0727">SH2 domain</keyword>
<dbReference type="InterPro" id="IPR036860">
    <property type="entry name" value="SH2_dom_sf"/>
</dbReference>
<evidence type="ECO:0000259" key="17">
    <source>
        <dbReference type="PROSITE" id="PS51181"/>
    </source>
</evidence>
<reference evidence="19" key="5">
    <citation type="submission" date="2025-09" db="UniProtKB">
        <authorList>
            <consortium name="Ensembl"/>
        </authorList>
    </citation>
    <scope>IDENTIFICATION</scope>
</reference>
<dbReference type="InterPro" id="IPR014020">
    <property type="entry name" value="Tensin_C2-dom"/>
</dbReference>
<gene>
    <name evidence="19" type="primary">TNS3</name>
</gene>
<dbReference type="FunFam" id="3.90.190.10:FF:000010">
    <property type="entry name" value="tensin-1 isoform X2"/>
    <property type="match status" value="1"/>
</dbReference>
<accession>A0A671F087</accession>
<evidence type="ECO:0000256" key="6">
    <source>
        <dbReference type="ARBA" id="ARBA00022801"/>
    </source>
</evidence>
<dbReference type="Pfam" id="PF08416">
    <property type="entry name" value="PTB"/>
    <property type="match status" value="1"/>
</dbReference>
<evidence type="ECO:0000256" key="4">
    <source>
        <dbReference type="ARBA" id="ARBA00022553"/>
    </source>
</evidence>